<keyword evidence="2" id="KW-1185">Reference proteome</keyword>
<reference evidence="2" key="1">
    <citation type="journal article" date="2019" name="Curr. Biol.">
        <title>Genome Sequence of Striga asiatica Provides Insight into the Evolution of Plant Parasitism.</title>
        <authorList>
            <person name="Yoshida S."/>
            <person name="Kim S."/>
            <person name="Wafula E.K."/>
            <person name="Tanskanen J."/>
            <person name="Kim Y.M."/>
            <person name="Honaas L."/>
            <person name="Yang Z."/>
            <person name="Spallek T."/>
            <person name="Conn C.E."/>
            <person name="Ichihashi Y."/>
            <person name="Cheong K."/>
            <person name="Cui S."/>
            <person name="Der J.P."/>
            <person name="Gundlach H."/>
            <person name="Jiao Y."/>
            <person name="Hori C."/>
            <person name="Ishida J.K."/>
            <person name="Kasahara H."/>
            <person name="Kiba T."/>
            <person name="Kim M.S."/>
            <person name="Koo N."/>
            <person name="Laohavisit A."/>
            <person name="Lee Y.H."/>
            <person name="Lumba S."/>
            <person name="McCourt P."/>
            <person name="Mortimer J.C."/>
            <person name="Mutuku J.M."/>
            <person name="Nomura T."/>
            <person name="Sasaki-Sekimoto Y."/>
            <person name="Seto Y."/>
            <person name="Wang Y."/>
            <person name="Wakatake T."/>
            <person name="Sakakibara H."/>
            <person name="Demura T."/>
            <person name="Yamaguchi S."/>
            <person name="Yoneyama K."/>
            <person name="Manabe R.I."/>
            <person name="Nelson D.C."/>
            <person name="Schulman A.H."/>
            <person name="Timko M.P."/>
            <person name="dePamphilis C.W."/>
            <person name="Choi D."/>
            <person name="Shirasu K."/>
        </authorList>
    </citation>
    <scope>NUCLEOTIDE SEQUENCE [LARGE SCALE GENOMIC DNA]</scope>
    <source>
        <strain evidence="2">cv. UVA1</strain>
    </source>
</reference>
<proteinExistence type="predicted"/>
<gene>
    <name evidence="1" type="ORF">STAS_27836</name>
</gene>
<dbReference type="EMBL" id="BKCP01009292">
    <property type="protein sequence ID" value="GER50522.1"/>
    <property type="molecule type" value="Genomic_DNA"/>
</dbReference>
<evidence type="ECO:0000313" key="2">
    <source>
        <dbReference type="Proteomes" id="UP000325081"/>
    </source>
</evidence>
<dbReference type="Proteomes" id="UP000325081">
    <property type="component" value="Unassembled WGS sequence"/>
</dbReference>
<evidence type="ECO:0000313" key="1">
    <source>
        <dbReference type="EMBL" id="GER50522.1"/>
    </source>
</evidence>
<comment type="caution">
    <text evidence="1">The sequence shown here is derived from an EMBL/GenBank/DDBJ whole genome shotgun (WGS) entry which is preliminary data.</text>
</comment>
<dbReference type="AlphaFoldDB" id="A0A5A7QZK7"/>
<protein>
    <submittedName>
        <fullName evidence="1">Photosystem II reaction center protein H</fullName>
    </submittedName>
</protein>
<name>A0A5A7QZK7_STRAF</name>
<accession>A0A5A7QZK7</accession>
<sequence>MSYQAAKSEVARSLMEDMFEQNMDKIYEASMREETSKDGDILKNVESAIGNLKGSCGDAEYQPPIGGVFFLYRIIILNFYVKNLAIIDVSMHLFIVEHPDMGE</sequence>
<organism evidence="1 2">
    <name type="scientific">Striga asiatica</name>
    <name type="common">Asiatic witchweed</name>
    <name type="synonym">Buchnera asiatica</name>
    <dbReference type="NCBI Taxonomy" id="4170"/>
    <lineage>
        <taxon>Eukaryota</taxon>
        <taxon>Viridiplantae</taxon>
        <taxon>Streptophyta</taxon>
        <taxon>Embryophyta</taxon>
        <taxon>Tracheophyta</taxon>
        <taxon>Spermatophyta</taxon>
        <taxon>Magnoliopsida</taxon>
        <taxon>eudicotyledons</taxon>
        <taxon>Gunneridae</taxon>
        <taxon>Pentapetalae</taxon>
        <taxon>asterids</taxon>
        <taxon>lamiids</taxon>
        <taxon>Lamiales</taxon>
        <taxon>Orobanchaceae</taxon>
        <taxon>Buchnereae</taxon>
        <taxon>Striga</taxon>
    </lineage>
</organism>